<dbReference type="AlphaFoldDB" id="A0AA37J081"/>
<sequence>MKKITRRSFLAGLAAVSAAGVLAACGSSSSSTAASTAGSTAGSTAAEGGHKLTAYAWDASFNIPALNAAAADYKENVDPDFELEIIEQSQSSDVENAITLAASAGDYSTLPDIVLFQDHYIQKYVSDYPDAFVPVEGADIDWTGISEEKLSYSTIDGVHYGVPVDNGTVIFAYRTDLLEQAGYTIDDMTGISWADFIKVGQDVYNATGKYLLCMDGDGNDLIYMMLQAEDASQFKDGEPFITGNEPLRQVCEVIVEMVQKNVCYLANDWSGYINQVILGDMVAGVMNGNWIIPTICQVPENSGKWEITSLPTLAGGEGYASNGGSSLYITANCDNVDLAKEFLAYTFGGSTVTYDNALRDGGVITTVLACGESDVYNEGVEYFNNTPIYAQIVEMGGNVPIIEQSDYHYRARTYMAAAIINTINGANLDDELANAEQQIRFEMGL</sequence>
<keyword evidence="3" id="KW-1185">Reference proteome</keyword>
<proteinExistence type="predicted"/>
<reference evidence="2" key="1">
    <citation type="journal article" date="2022" name="Int. J. Syst. Evol. Microbiol.">
        <title>Genome-based, phenotypic and chemotaxonomic classification of Faecalibacterium strains: proposal of three novel species Faecalibacterium duncaniae sp. nov., Faecalibacterium hattorii sp. nov. and Faecalibacterium gallinarum sp. nov. .</title>
        <authorList>
            <person name="Sakamoto M."/>
            <person name="Sakurai N."/>
            <person name="Tanno H."/>
            <person name="Iino T."/>
            <person name="Ohkuma M."/>
            <person name="Endo A."/>
        </authorList>
    </citation>
    <scope>NUCLEOTIDE SEQUENCE</scope>
    <source>
        <strain evidence="2">JCM 17207</strain>
    </source>
</reference>
<dbReference type="Gene3D" id="3.40.190.10">
    <property type="entry name" value="Periplasmic binding protein-like II"/>
    <property type="match status" value="1"/>
</dbReference>
<dbReference type="InterPro" id="IPR050490">
    <property type="entry name" value="Bact_solute-bd_prot1"/>
</dbReference>
<evidence type="ECO:0000313" key="2">
    <source>
        <dbReference type="EMBL" id="GJN65651.1"/>
    </source>
</evidence>
<dbReference type="Pfam" id="PF13416">
    <property type="entry name" value="SBP_bac_8"/>
    <property type="match status" value="1"/>
</dbReference>
<dbReference type="Proteomes" id="UP001055185">
    <property type="component" value="Unassembled WGS sequence"/>
</dbReference>
<dbReference type="PANTHER" id="PTHR43649">
    <property type="entry name" value="ARABINOSE-BINDING PROTEIN-RELATED"/>
    <property type="match status" value="1"/>
</dbReference>
<feature type="signal peptide" evidence="1">
    <location>
        <begin position="1"/>
        <end position="23"/>
    </location>
</feature>
<dbReference type="InterPro" id="IPR006059">
    <property type="entry name" value="SBP"/>
</dbReference>
<evidence type="ECO:0000313" key="3">
    <source>
        <dbReference type="Proteomes" id="UP001055185"/>
    </source>
</evidence>
<evidence type="ECO:0008006" key="4">
    <source>
        <dbReference type="Google" id="ProtNLM"/>
    </source>
</evidence>
<organism evidence="2 3">
    <name type="scientific">Faecalibacterium gallinarum</name>
    <dbReference type="NCBI Taxonomy" id="2903556"/>
    <lineage>
        <taxon>Bacteria</taxon>
        <taxon>Bacillati</taxon>
        <taxon>Bacillota</taxon>
        <taxon>Clostridia</taxon>
        <taxon>Eubacteriales</taxon>
        <taxon>Oscillospiraceae</taxon>
        <taxon>Faecalibacterium</taxon>
    </lineage>
</organism>
<accession>A0AA37J081</accession>
<gene>
    <name evidence="2" type="ORF">JCM17207_22760</name>
</gene>
<dbReference type="PROSITE" id="PS51318">
    <property type="entry name" value="TAT"/>
    <property type="match status" value="1"/>
</dbReference>
<dbReference type="EMBL" id="BQKV01000102">
    <property type="protein sequence ID" value="GJN65651.1"/>
    <property type="molecule type" value="Genomic_DNA"/>
</dbReference>
<protein>
    <recommendedName>
        <fullName evidence="4">Sugar ABC transporter substrate-binding protein</fullName>
    </recommendedName>
</protein>
<dbReference type="PROSITE" id="PS51257">
    <property type="entry name" value="PROKAR_LIPOPROTEIN"/>
    <property type="match status" value="1"/>
</dbReference>
<feature type="chain" id="PRO_5041265889" description="Sugar ABC transporter substrate-binding protein" evidence="1">
    <location>
        <begin position="24"/>
        <end position="445"/>
    </location>
</feature>
<dbReference type="SUPFAM" id="SSF53850">
    <property type="entry name" value="Periplasmic binding protein-like II"/>
    <property type="match status" value="1"/>
</dbReference>
<comment type="caution">
    <text evidence="2">The sequence shown here is derived from an EMBL/GenBank/DDBJ whole genome shotgun (WGS) entry which is preliminary data.</text>
</comment>
<keyword evidence="1" id="KW-0732">Signal</keyword>
<dbReference type="PANTHER" id="PTHR43649:SF32">
    <property type="entry name" value="SUGAR BINDING SECRETED PROTEIN"/>
    <property type="match status" value="1"/>
</dbReference>
<evidence type="ECO:0000256" key="1">
    <source>
        <dbReference type="SAM" id="SignalP"/>
    </source>
</evidence>
<dbReference type="RefSeq" id="WP_238317861.1">
    <property type="nucleotide sequence ID" value="NZ_BQKV01000102.1"/>
</dbReference>
<dbReference type="InterPro" id="IPR006311">
    <property type="entry name" value="TAT_signal"/>
</dbReference>
<name>A0AA37J081_9FIRM</name>